<accession>A0ABS4TYT8</accession>
<keyword evidence="2" id="KW-1185">Reference proteome</keyword>
<dbReference type="EMBL" id="JAGINW010000001">
    <property type="protein sequence ID" value="MBP2329090.1"/>
    <property type="molecule type" value="Genomic_DNA"/>
</dbReference>
<proteinExistence type="predicted"/>
<evidence type="ECO:0008006" key="3">
    <source>
        <dbReference type="Google" id="ProtNLM"/>
    </source>
</evidence>
<reference evidence="1 2" key="1">
    <citation type="submission" date="2021-03" db="EMBL/GenBank/DDBJ databases">
        <title>Sequencing the genomes of 1000 actinobacteria strains.</title>
        <authorList>
            <person name="Klenk H.-P."/>
        </authorList>
    </citation>
    <scope>NUCLEOTIDE SEQUENCE [LARGE SCALE GENOMIC DNA]</scope>
    <source>
        <strain evidence="1 2">DSM 46670</strain>
    </source>
</reference>
<protein>
    <recommendedName>
        <fullName evidence="3">Abortive infection protein</fullName>
    </recommendedName>
</protein>
<comment type="caution">
    <text evidence="1">The sequence shown here is derived from an EMBL/GenBank/DDBJ whole genome shotgun (WGS) entry which is preliminary data.</text>
</comment>
<dbReference type="Proteomes" id="UP001519332">
    <property type="component" value="Unassembled WGS sequence"/>
</dbReference>
<name>A0ABS4TYT8_9PSEU</name>
<dbReference type="RefSeq" id="WP_209645956.1">
    <property type="nucleotide sequence ID" value="NZ_JAGINW010000001.1"/>
</dbReference>
<dbReference type="Gene3D" id="3.20.20.80">
    <property type="entry name" value="Glycosidases"/>
    <property type="match status" value="1"/>
</dbReference>
<organism evidence="1 2">
    <name type="scientific">Kibdelosporangium banguiense</name>
    <dbReference type="NCBI Taxonomy" id="1365924"/>
    <lineage>
        <taxon>Bacteria</taxon>
        <taxon>Bacillati</taxon>
        <taxon>Actinomycetota</taxon>
        <taxon>Actinomycetes</taxon>
        <taxon>Pseudonocardiales</taxon>
        <taxon>Pseudonocardiaceae</taxon>
        <taxon>Kibdelosporangium</taxon>
    </lineage>
</organism>
<dbReference type="InterPro" id="IPR017853">
    <property type="entry name" value="GH"/>
</dbReference>
<evidence type="ECO:0000313" key="1">
    <source>
        <dbReference type="EMBL" id="MBP2329090.1"/>
    </source>
</evidence>
<gene>
    <name evidence="1" type="ORF">JOF56_009475</name>
</gene>
<evidence type="ECO:0000313" key="2">
    <source>
        <dbReference type="Proteomes" id="UP001519332"/>
    </source>
</evidence>
<dbReference type="SUPFAM" id="SSF51445">
    <property type="entry name" value="(Trans)glycosidases"/>
    <property type="match status" value="1"/>
</dbReference>
<sequence>MTLEIRGISYMVDEVSAEVAHADLRVIRTQLHCTAVILIGMDIEKMIAAAQYAIQIGLDAWIEPHPIDLTHRRVLRNLEATAIAAEELRSRHPGRVTLVVGCEFSVHLGAGLPGMAETIRLMMIRYRRFFRRRINRMVNKLLGRAAVVARANFHGPITYASASWEEVDWSAFDYCGINLYRTRNNGPVFEERLRNHVRNSGKPLVITEFGCGAHIGGAQRGPGSFKIISWFGIHPRIRKGNVRSERVQAAYVGELINLWNRHGVHGCFVYTFALRDYPHFADPQRDLDMASFGVVKVNPEDPAQWEPKEAFHDIARLYALHDARARIRKSAETGDPAA</sequence>